<accession>A0A0D0D2M9</accession>
<feature type="region of interest" description="Disordered" evidence="1">
    <location>
        <begin position="1"/>
        <end position="20"/>
    </location>
</feature>
<evidence type="ECO:0000313" key="3">
    <source>
        <dbReference type="Proteomes" id="UP000053593"/>
    </source>
</evidence>
<dbReference type="HOGENOM" id="CLU_203571_0_0_1"/>
<gene>
    <name evidence="2" type="ORF">GYMLUDRAFT_163229</name>
</gene>
<evidence type="ECO:0000313" key="2">
    <source>
        <dbReference type="EMBL" id="KIK63463.1"/>
    </source>
</evidence>
<dbReference type="InterPro" id="IPR027267">
    <property type="entry name" value="AH/BAR_dom_sf"/>
</dbReference>
<name>A0A0D0D2M9_9AGAR</name>
<reference evidence="2 3" key="1">
    <citation type="submission" date="2014-04" db="EMBL/GenBank/DDBJ databases">
        <title>Evolutionary Origins and Diversification of the Mycorrhizal Mutualists.</title>
        <authorList>
            <consortium name="DOE Joint Genome Institute"/>
            <consortium name="Mycorrhizal Genomics Consortium"/>
            <person name="Kohler A."/>
            <person name="Kuo A."/>
            <person name="Nagy L.G."/>
            <person name="Floudas D."/>
            <person name="Copeland A."/>
            <person name="Barry K.W."/>
            <person name="Cichocki N."/>
            <person name="Veneault-Fourrey C."/>
            <person name="LaButti K."/>
            <person name="Lindquist E.A."/>
            <person name="Lipzen A."/>
            <person name="Lundell T."/>
            <person name="Morin E."/>
            <person name="Murat C."/>
            <person name="Riley R."/>
            <person name="Ohm R."/>
            <person name="Sun H."/>
            <person name="Tunlid A."/>
            <person name="Henrissat B."/>
            <person name="Grigoriev I.V."/>
            <person name="Hibbett D.S."/>
            <person name="Martin F."/>
        </authorList>
    </citation>
    <scope>NUCLEOTIDE SEQUENCE [LARGE SCALE GENOMIC DNA]</scope>
    <source>
        <strain evidence="2 3">FD-317 M1</strain>
    </source>
</reference>
<evidence type="ECO:0000256" key="1">
    <source>
        <dbReference type="SAM" id="MobiDB-lite"/>
    </source>
</evidence>
<dbReference type="OrthoDB" id="5599269at2759"/>
<dbReference type="Proteomes" id="UP000053593">
    <property type="component" value="Unassembled WGS sequence"/>
</dbReference>
<dbReference type="AlphaFoldDB" id="A0A0D0D2M9"/>
<sequence>MLKNAATKLAHSSTLPSLGNKELKPLQDLIIAEKTVLNSLQKLSTDFTKAADTLKVWASNEGEELEVNEQY</sequence>
<dbReference type="Gene3D" id="1.20.1270.60">
    <property type="entry name" value="Arfaptin homology (AH) domain/BAR domain"/>
    <property type="match status" value="1"/>
</dbReference>
<proteinExistence type="predicted"/>
<protein>
    <submittedName>
        <fullName evidence="2">Uncharacterized protein</fullName>
    </submittedName>
</protein>
<organism evidence="2 3">
    <name type="scientific">Collybiopsis luxurians FD-317 M1</name>
    <dbReference type="NCBI Taxonomy" id="944289"/>
    <lineage>
        <taxon>Eukaryota</taxon>
        <taxon>Fungi</taxon>
        <taxon>Dikarya</taxon>
        <taxon>Basidiomycota</taxon>
        <taxon>Agaricomycotina</taxon>
        <taxon>Agaricomycetes</taxon>
        <taxon>Agaricomycetidae</taxon>
        <taxon>Agaricales</taxon>
        <taxon>Marasmiineae</taxon>
        <taxon>Omphalotaceae</taxon>
        <taxon>Collybiopsis</taxon>
        <taxon>Collybiopsis luxurians</taxon>
    </lineage>
</organism>
<dbReference type="EMBL" id="KN834764">
    <property type="protein sequence ID" value="KIK63463.1"/>
    <property type="molecule type" value="Genomic_DNA"/>
</dbReference>
<keyword evidence="3" id="KW-1185">Reference proteome</keyword>